<dbReference type="Proteomes" id="UP000073816">
    <property type="component" value="Chromosome"/>
</dbReference>
<keyword evidence="3" id="KW-1185">Reference proteome</keyword>
<dbReference type="AlphaFoldDB" id="A0A142EPS5"/>
<evidence type="ECO:0000313" key="2">
    <source>
        <dbReference type="EMBL" id="AMQ57130.1"/>
    </source>
</evidence>
<reference evidence="2 3" key="2">
    <citation type="journal article" date="2016" name="Genome Announc.">
        <title>Complete Genome Sequence of Algoriphagus sp. Strain M8-2, Isolated from a Brackish Lake.</title>
        <authorList>
            <person name="Muraguchi Y."/>
            <person name="Kushimoto K."/>
            <person name="Ohtsubo Y."/>
            <person name="Suzuki T."/>
            <person name="Dohra H."/>
            <person name="Kimbara K."/>
            <person name="Shintani M."/>
        </authorList>
    </citation>
    <scope>NUCLEOTIDE SEQUENCE [LARGE SCALE GENOMIC DNA]</scope>
    <source>
        <strain evidence="2 3">M8-2</strain>
    </source>
</reference>
<evidence type="ECO:0000256" key="1">
    <source>
        <dbReference type="SAM" id="Phobius"/>
    </source>
</evidence>
<feature type="transmembrane region" description="Helical" evidence="1">
    <location>
        <begin position="48"/>
        <end position="69"/>
    </location>
</feature>
<protein>
    <submittedName>
        <fullName evidence="2">Uncharacterized protein</fullName>
    </submittedName>
</protein>
<dbReference type="EMBL" id="CP012836">
    <property type="protein sequence ID" value="AMQ57130.1"/>
    <property type="molecule type" value="Genomic_DNA"/>
</dbReference>
<keyword evidence="1" id="KW-0472">Membrane</keyword>
<gene>
    <name evidence="2" type="ORF">AO498_11835</name>
</gene>
<keyword evidence="1" id="KW-1133">Transmembrane helix</keyword>
<accession>A0A142EPS5</accession>
<keyword evidence="1" id="KW-0812">Transmembrane</keyword>
<dbReference type="STRING" id="1727163.AO498_11835"/>
<dbReference type="PATRIC" id="fig|1727163.4.peg.2477"/>
<sequence>MEDRRPKNWKTSTEIRILPRIIKPKKIKSKNLKNRNGLTEGSLSILRISYLIVMNLNLLSSVFGLPSFLKTKYP</sequence>
<reference evidence="3" key="1">
    <citation type="submission" date="2015-09" db="EMBL/GenBank/DDBJ databases">
        <title>Complete sequence of Algoriphagus sp. M8-2.</title>
        <authorList>
            <person name="Shintani M."/>
        </authorList>
    </citation>
    <scope>NUCLEOTIDE SEQUENCE [LARGE SCALE GENOMIC DNA]</scope>
    <source>
        <strain evidence="3">M8-2</strain>
    </source>
</reference>
<name>A0A142EPS5_9BACT</name>
<organism evidence="2 3">
    <name type="scientific">Algoriphagus sanaruensis</name>
    <dbReference type="NCBI Taxonomy" id="1727163"/>
    <lineage>
        <taxon>Bacteria</taxon>
        <taxon>Pseudomonadati</taxon>
        <taxon>Bacteroidota</taxon>
        <taxon>Cytophagia</taxon>
        <taxon>Cytophagales</taxon>
        <taxon>Cyclobacteriaceae</taxon>
        <taxon>Algoriphagus</taxon>
    </lineage>
</organism>
<evidence type="ECO:0000313" key="3">
    <source>
        <dbReference type="Proteomes" id="UP000073816"/>
    </source>
</evidence>
<proteinExistence type="predicted"/>
<dbReference type="KEGG" id="alm:AO498_11835"/>